<sequence length="48" mass="5306">MASIADIGIKNTEALAEFFGRPCLLDTFFSSISLIRFIGLPITFNILQ</sequence>
<gene>
    <name evidence="1" type="ORF">HMPREF1555_00631</name>
</gene>
<reference evidence="1 2" key="1">
    <citation type="submission" date="2013-06" db="EMBL/GenBank/DDBJ databases">
        <authorList>
            <person name="Weinstock G."/>
            <person name="Sodergren E."/>
            <person name="Lobos E.A."/>
            <person name="Fulton L."/>
            <person name="Fulton R."/>
            <person name="Courtney L."/>
            <person name="Fronick C."/>
            <person name="O'Laughlin M."/>
            <person name="Godfrey J."/>
            <person name="Wilson R.M."/>
            <person name="Miner T."/>
            <person name="Farmer C."/>
            <person name="Delehaunty K."/>
            <person name="Cordes M."/>
            <person name="Minx P."/>
            <person name="Tomlinson C."/>
            <person name="Chen J."/>
            <person name="Wollam A."/>
            <person name="Pepin K.H."/>
            <person name="Bhonagiri V."/>
            <person name="Zhang X."/>
            <person name="Warren W."/>
            <person name="Mitreva M."/>
            <person name="Mardis E.R."/>
            <person name="Wilson R.K."/>
        </authorList>
    </citation>
    <scope>NUCLEOTIDE SEQUENCE [LARGE SCALE GENOMIC DNA]</scope>
    <source>
        <strain evidence="1 2">F0570</strain>
    </source>
</reference>
<organism evidence="1 2">
    <name type="scientific">Porphyromonas gingivalis F0570</name>
    <dbReference type="NCBI Taxonomy" id="1227271"/>
    <lineage>
        <taxon>Bacteria</taxon>
        <taxon>Pseudomonadati</taxon>
        <taxon>Bacteroidota</taxon>
        <taxon>Bacteroidia</taxon>
        <taxon>Bacteroidales</taxon>
        <taxon>Porphyromonadaceae</taxon>
        <taxon>Porphyromonas</taxon>
    </lineage>
</organism>
<dbReference type="HOGENOM" id="CLU_3156180_0_0_10"/>
<name>A0A0E2LRW4_PORGN</name>
<accession>A0A0E2LRW4</accession>
<comment type="caution">
    <text evidence="1">The sequence shown here is derived from an EMBL/GenBank/DDBJ whole genome shotgun (WGS) entry which is preliminary data.</text>
</comment>
<proteinExistence type="predicted"/>
<evidence type="ECO:0000313" key="1">
    <source>
        <dbReference type="EMBL" id="ERJ68010.1"/>
    </source>
</evidence>
<dbReference type="AlphaFoldDB" id="A0A0E2LRW4"/>
<protein>
    <submittedName>
        <fullName evidence="1">Uncharacterized protein</fullName>
    </submittedName>
</protein>
<evidence type="ECO:0000313" key="2">
    <source>
        <dbReference type="Proteomes" id="UP000016630"/>
    </source>
</evidence>
<dbReference type="EMBL" id="AWUW01000036">
    <property type="protein sequence ID" value="ERJ68010.1"/>
    <property type="molecule type" value="Genomic_DNA"/>
</dbReference>
<dbReference type="Proteomes" id="UP000016630">
    <property type="component" value="Unassembled WGS sequence"/>
</dbReference>